<dbReference type="EMBL" id="JACHXS010000001">
    <property type="protein sequence ID" value="MBB3219477.1"/>
    <property type="molecule type" value="Genomic_DNA"/>
</dbReference>
<dbReference type="PROSITE" id="PS50850">
    <property type="entry name" value="MFS"/>
    <property type="match status" value="1"/>
</dbReference>
<dbReference type="RefSeq" id="WP_137312448.1">
    <property type="nucleotide sequence ID" value="NZ_CP040017.1"/>
</dbReference>
<dbReference type="PANTHER" id="PTHR11662">
    <property type="entry name" value="SOLUTE CARRIER FAMILY 17"/>
    <property type="match status" value="1"/>
</dbReference>
<keyword evidence="2 5" id="KW-0812">Transmembrane</keyword>
<reference evidence="8 9" key="1">
    <citation type="submission" date="2019-05" db="EMBL/GenBank/DDBJ databases">
        <title>Draft Genome Sequences of Six Type Strains of the Genus Massilia.</title>
        <authorList>
            <person name="Miess H."/>
            <person name="Frediansyhah A."/>
            <person name="Gross H."/>
        </authorList>
    </citation>
    <scope>NUCLEOTIDE SEQUENCE [LARGE SCALE GENOMIC DNA]</scope>
    <source>
        <strain evidence="8 9">DSMZ 26121</strain>
    </source>
</reference>
<dbReference type="Proteomes" id="UP000298763">
    <property type="component" value="Chromosome"/>
</dbReference>
<dbReference type="GO" id="GO:0015134">
    <property type="term" value="F:hexuronate transmembrane transporter activity"/>
    <property type="evidence" value="ECO:0007669"/>
    <property type="project" value="TreeGrafter"/>
</dbReference>
<dbReference type="AlphaFoldDB" id="A0A4V1ED21"/>
<evidence type="ECO:0000313" key="10">
    <source>
        <dbReference type="Proteomes" id="UP000584325"/>
    </source>
</evidence>
<proteinExistence type="predicted"/>
<evidence type="ECO:0000259" key="6">
    <source>
        <dbReference type="PROSITE" id="PS50850"/>
    </source>
</evidence>
<sequence>MIAKKIRGLRWWMIGLVMLGAVINYLTRSTLAVAAPTLLTDLNITTQEYSYITAAFQGAIMLQPLCGYVLDVIGLKYGFAMFATAWSLICMAHGMATNWQTLAFLRGLLGLAEGSANPAGMKAVSEWFPAKERGLAGGIFNIGASFGSMLAPPLVVWAILHYNWQSAFVITGALGLVWVAAWLLLYDAPARHRRLAAAEAEHIAAGQEQHLKGDGTRPSVLSILKVRNFWGIALPRFLADPAWGTLAFWVPLYLTTVRGFDLAQIAMFAWLPFLAADLGCMFGPLVVLWLQKRGVRLINARRGAFTVGACMMMGVAFVGYVESPYAAIALLSLAGFAHQTLSVTVITMSSDLFKRNEVATVAGMCGTFGNLGLLIFSLLIGGLMASVGYTPFFVSLAVLDLLAAALLWILVRENAPQPATEPKA</sequence>
<evidence type="ECO:0000313" key="9">
    <source>
        <dbReference type="Proteomes" id="UP000298763"/>
    </source>
</evidence>
<keyword evidence="3 5" id="KW-1133">Transmembrane helix</keyword>
<evidence type="ECO:0000313" key="7">
    <source>
        <dbReference type="EMBL" id="MBB3219477.1"/>
    </source>
</evidence>
<name>A0A4V1ED21_9BURK</name>
<dbReference type="InterPro" id="IPR050382">
    <property type="entry name" value="MFS_Na/Anion_cotransporter"/>
</dbReference>
<reference evidence="7 10" key="2">
    <citation type="submission" date="2020-08" db="EMBL/GenBank/DDBJ databases">
        <title>Genomic Encyclopedia of Type Strains, Phase III (KMG-III): the genomes of soil and plant-associated and newly described type strains.</title>
        <authorList>
            <person name="Whitman W."/>
        </authorList>
    </citation>
    <scope>NUCLEOTIDE SEQUENCE [LARGE SCALE GENOMIC DNA]</scope>
    <source>
        <strain evidence="7 10">CECT 7753</strain>
    </source>
</reference>
<evidence type="ECO:0000256" key="4">
    <source>
        <dbReference type="ARBA" id="ARBA00023136"/>
    </source>
</evidence>
<feature type="transmembrane region" description="Helical" evidence="5">
    <location>
        <begin position="392"/>
        <end position="411"/>
    </location>
</feature>
<protein>
    <submittedName>
        <fullName evidence="7 8">MFS transporter</fullName>
    </submittedName>
</protein>
<evidence type="ECO:0000313" key="8">
    <source>
        <dbReference type="EMBL" id="QCP09561.1"/>
    </source>
</evidence>
<feature type="domain" description="Major facilitator superfamily (MFS) profile" evidence="6">
    <location>
        <begin position="13"/>
        <end position="415"/>
    </location>
</feature>
<evidence type="ECO:0000256" key="3">
    <source>
        <dbReference type="ARBA" id="ARBA00022989"/>
    </source>
</evidence>
<dbReference type="InterPro" id="IPR020846">
    <property type="entry name" value="MFS_dom"/>
</dbReference>
<dbReference type="Proteomes" id="UP000584325">
    <property type="component" value="Unassembled WGS sequence"/>
</dbReference>
<feature type="transmembrane region" description="Helical" evidence="5">
    <location>
        <begin position="166"/>
        <end position="185"/>
    </location>
</feature>
<dbReference type="GO" id="GO:0016020">
    <property type="term" value="C:membrane"/>
    <property type="evidence" value="ECO:0007669"/>
    <property type="project" value="UniProtKB-SubCell"/>
</dbReference>
<feature type="transmembrane region" description="Helical" evidence="5">
    <location>
        <begin position="237"/>
        <end position="255"/>
    </location>
</feature>
<comment type="subcellular location">
    <subcellularLocation>
        <location evidence="1">Membrane</location>
        <topology evidence="1">Multi-pass membrane protein</topology>
    </subcellularLocation>
</comment>
<dbReference type="Gene3D" id="1.20.1250.20">
    <property type="entry name" value="MFS general substrate transporter like domains"/>
    <property type="match status" value="2"/>
</dbReference>
<dbReference type="CDD" id="cd17319">
    <property type="entry name" value="MFS_ExuT_GudP_like"/>
    <property type="match status" value="1"/>
</dbReference>
<evidence type="ECO:0000256" key="5">
    <source>
        <dbReference type="SAM" id="Phobius"/>
    </source>
</evidence>
<dbReference type="EMBL" id="CP040017">
    <property type="protein sequence ID" value="QCP09561.1"/>
    <property type="molecule type" value="Genomic_DNA"/>
</dbReference>
<feature type="transmembrane region" description="Helical" evidence="5">
    <location>
        <begin position="77"/>
        <end position="96"/>
    </location>
</feature>
<dbReference type="InterPro" id="IPR036259">
    <property type="entry name" value="MFS_trans_sf"/>
</dbReference>
<feature type="transmembrane region" description="Helical" evidence="5">
    <location>
        <begin position="139"/>
        <end position="160"/>
    </location>
</feature>
<evidence type="ECO:0000256" key="1">
    <source>
        <dbReference type="ARBA" id="ARBA00004141"/>
    </source>
</evidence>
<dbReference type="InterPro" id="IPR011701">
    <property type="entry name" value="MFS"/>
</dbReference>
<organism evidence="7 10">
    <name type="scientific">Pseudoduganella umbonata</name>
    <dbReference type="NCBI Taxonomy" id="864828"/>
    <lineage>
        <taxon>Bacteria</taxon>
        <taxon>Pseudomonadati</taxon>
        <taxon>Pseudomonadota</taxon>
        <taxon>Betaproteobacteria</taxon>
        <taxon>Burkholderiales</taxon>
        <taxon>Oxalobacteraceae</taxon>
        <taxon>Telluria group</taxon>
        <taxon>Pseudoduganella</taxon>
    </lineage>
</organism>
<dbReference type="SUPFAM" id="SSF103473">
    <property type="entry name" value="MFS general substrate transporter"/>
    <property type="match status" value="1"/>
</dbReference>
<dbReference type="PANTHER" id="PTHR11662:SF285">
    <property type="entry name" value="HEXURONATE TRANSPORTER"/>
    <property type="match status" value="1"/>
</dbReference>
<feature type="transmembrane region" description="Helical" evidence="5">
    <location>
        <begin position="327"/>
        <end position="346"/>
    </location>
</feature>
<keyword evidence="4 5" id="KW-0472">Membrane</keyword>
<keyword evidence="9" id="KW-1185">Reference proteome</keyword>
<feature type="transmembrane region" description="Helical" evidence="5">
    <location>
        <begin position="358"/>
        <end position="380"/>
    </location>
</feature>
<gene>
    <name evidence="8" type="ORF">FCL38_03335</name>
    <name evidence="7" type="ORF">FHS02_000264</name>
</gene>
<dbReference type="Pfam" id="PF07690">
    <property type="entry name" value="MFS_1"/>
    <property type="match status" value="1"/>
</dbReference>
<feature type="transmembrane region" description="Helical" evidence="5">
    <location>
        <begin position="267"/>
        <end position="290"/>
    </location>
</feature>
<feature type="transmembrane region" description="Helical" evidence="5">
    <location>
        <begin position="302"/>
        <end position="321"/>
    </location>
</feature>
<evidence type="ECO:0000256" key="2">
    <source>
        <dbReference type="ARBA" id="ARBA00022692"/>
    </source>
</evidence>
<accession>A0A4V1ED21</accession>
<dbReference type="OrthoDB" id="8596007at2"/>